<evidence type="ECO:0000313" key="2">
    <source>
        <dbReference type="EMBL" id="MBM2615818.1"/>
    </source>
</evidence>
<dbReference type="EMBL" id="JAENHP010000002">
    <property type="protein sequence ID" value="MBM2615818.1"/>
    <property type="molecule type" value="Genomic_DNA"/>
</dbReference>
<keyword evidence="3" id="KW-1185">Reference proteome</keyword>
<feature type="transmembrane region" description="Helical" evidence="1">
    <location>
        <begin position="6"/>
        <end position="28"/>
    </location>
</feature>
<gene>
    <name evidence="2" type="ORF">JIG36_09645</name>
</gene>
<proteinExistence type="predicted"/>
<sequence>MEFAGLVTWFGVLGMVVAGLALIAVKVVRVDDVPAYVVGRIRWWTAHNLAFMLTSLAVAVAGLLVLAVA</sequence>
<accession>A0ABS2A927</accession>
<keyword evidence="1" id="KW-0812">Transmembrane</keyword>
<reference evidence="2 3" key="1">
    <citation type="submission" date="2021-01" db="EMBL/GenBank/DDBJ databases">
        <title>Actinoplanes sp. nov. LDG1-06 isolated from lichen.</title>
        <authorList>
            <person name="Saeng-In P."/>
            <person name="Phongsopitanun W."/>
            <person name="Kanchanasin P."/>
            <person name="Yuki M."/>
            <person name="Kudo T."/>
            <person name="Ohkuma M."/>
            <person name="Tanasupawat S."/>
        </authorList>
    </citation>
    <scope>NUCLEOTIDE SEQUENCE [LARGE SCALE GENOMIC DNA]</scope>
    <source>
        <strain evidence="2 3">LDG1-06</strain>
    </source>
</reference>
<keyword evidence="1" id="KW-0472">Membrane</keyword>
<comment type="caution">
    <text evidence="2">The sequence shown here is derived from an EMBL/GenBank/DDBJ whole genome shotgun (WGS) entry which is preliminary data.</text>
</comment>
<protein>
    <submittedName>
        <fullName evidence="2">Uncharacterized protein</fullName>
    </submittedName>
</protein>
<dbReference type="RefSeq" id="WP_203375670.1">
    <property type="nucleotide sequence ID" value="NZ_JAENHP010000002.1"/>
</dbReference>
<organism evidence="2 3">
    <name type="scientific">Paractinoplanes ovalisporus</name>
    <dbReference type="NCBI Taxonomy" id="2810368"/>
    <lineage>
        <taxon>Bacteria</taxon>
        <taxon>Bacillati</taxon>
        <taxon>Actinomycetota</taxon>
        <taxon>Actinomycetes</taxon>
        <taxon>Micromonosporales</taxon>
        <taxon>Micromonosporaceae</taxon>
        <taxon>Paractinoplanes</taxon>
    </lineage>
</organism>
<dbReference type="Proteomes" id="UP000632138">
    <property type="component" value="Unassembled WGS sequence"/>
</dbReference>
<evidence type="ECO:0000256" key="1">
    <source>
        <dbReference type="SAM" id="Phobius"/>
    </source>
</evidence>
<evidence type="ECO:0000313" key="3">
    <source>
        <dbReference type="Proteomes" id="UP000632138"/>
    </source>
</evidence>
<keyword evidence="1" id="KW-1133">Transmembrane helix</keyword>
<name>A0ABS2A927_9ACTN</name>
<feature type="transmembrane region" description="Helical" evidence="1">
    <location>
        <begin position="49"/>
        <end position="68"/>
    </location>
</feature>